<dbReference type="EMBL" id="JALJOT010000009">
    <property type="protein sequence ID" value="KAK9907740.1"/>
    <property type="molecule type" value="Genomic_DNA"/>
</dbReference>
<gene>
    <name evidence="5" type="ORF">WJX75_009013</name>
</gene>
<dbReference type="InterPro" id="IPR011006">
    <property type="entry name" value="CheY-like_superfamily"/>
</dbReference>
<sequence length="449" mass="46531">MAAGLRRIPSFSGRPGFPNGLQVLVVDGDTSSSQCLRQKLEELSYEVTCCSSGSEASTLLRKEDSSYDVLLVEAKALAKDATDGGSLRESASHLPLVLMSEKSSSTDDVWRGIELGAADVLEKPLSSLKLRNIWQHVVRKMMSTSQENSKEVAPCKAEPKSKGKGLSAPSSPRTPSPAASLLTISSGTMTEKSCKGGDEASFSGVADVKMSCSAEAPEPCDSRATAESPASTQTKITFPGCISGGTAAAASKACSRKRKAKAPETPASVASRPPLAIRPPAWASPFGPPHQTGTHVVGMAPPQCYVQGVDPTNGCVWGTPAAGMSQQAAYMPGWGFPPQPMLPGNFILQTSTSDLHKCPSLGANSLASSLDSSLTLCGFGPDLPDDDLLLDDVLLPDEDLLDLAPDEPTTMKAPEQPPIGLKLEKSASLVDLINAQLAGAAAGAAAVTA</sequence>
<dbReference type="SMART" id="SM00448">
    <property type="entry name" value="REC"/>
    <property type="match status" value="1"/>
</dbReference>
<evidence type="ECO:0000259" key="4">
    <source>
        <dbReference type="PROSITE" id="PS50110"/>
    </source>
</evidence>
<evidence type="ECO:0000256" key="1">
    <source>
        <dbReference type="ARBA" id="ARBA00023012"/>
    </source>
</evidence>
<evidence type="ECO:0000313" key="6">
    <source>
        <dbReference type="Proteomes" id="UP001491310"/>
    </source>
</evidence>
<dbReference type="SUPFAM" id="SSF52172">
    <property type="entry name" value="CheY-like"/>
    <property type="match status" value="1"/>
</dbReference>
<evidence type="ECO:0000256" key="2">
    <source>
        <dbReference type="PROSITE-ProRule" id="PRU00169"/>
    </source>
</evidence>
<organism evidence="5 6">
    <name type="scientific">Coccomyxa subellipsoidea</name>
    <dbReference type="NCBI Taxonomy" id="248742"/>
    <lineage>
        <taxon>Eukaryota</taxon>
        <taxon>Viridiplantae</taxon>
        <taxon>Chlorophyta</taxon>
        <taxon>core chlorophytes</taxon>
        <taxon>Trebouxiophyceae</taxon>
        <taxon>Trebouxiophyceae incertae sedis</taxon>
        <taxon>Coccomyxaceae</taxon>
        <taxon>Coccomyxa</taxon>
    </lineage>
</organism>
<feature type="domain" description="Response regulatory" evidence="4">
    <location>
        <begin position="22"/>
        <end position="138"/>
    </location>
</feature>
<dbReference type="InterPro" id="IPR001789">
    <property type="entry name" value="Sig_transdc_resp-reg_receiver"/>
</dbReference>
<dbReference type="PROSITE" id="PS50110">
    <property type="entry name" value="RESPONSE_REGULATORY"/>
    <property type="match status" value="1"/>
</dbReference>
<dbReference type="Gene3D" id="3.40.50.2300">
    <property type="match status" value="1"/>
</dbReference>
<comment type="caution">
    <text evidence="5">The sequence shown here is derived from an EMBL/GenBank/DDBJ whole genome shotgun (WGS) entry which is preliminary data.</text>
</comment>
<name>A0ABR2YLK5_9CHLO</name>
<evidence type="ECO:0000313" key="5">
    <source>
        <dbReference type="EMBL" id="KAK9907740.1"/>
    </source>
</evidence>
<proteinExistence type="predicted"/>
<keyword evidence="6" id="KW-1185">Reference proteome</keyword>
<comment type="caution">
    <text evidence="2">Lacks conserved residue(s) required for the propagation of feature annotation.</text>
</comment>
<evidence type="ECO:0000256" key="3">
    <source>
        <dbReference type="SAM" id="MobiDB-lite"/>
    </source>
</evidence>
<dbReference type="PANTHER" id="PTHR43874:SF123">
    <property type="entry name" value="TWO-COMPONENT RESPONSE REGULATOR ARR14"/>
    <property type="match status" value="1"/>
</dbReference>
<protein>
    <recommendedName>
        <fullName evidence="4">Response regulatory domain-containing protein</fullName>
    </recommendedName>
</protein>
<dbReference type="Pfam" id="PF00072">
    <property type="entry name" value="Response_reg"/>
    <property type="match status" value="1"/>
</dbReference>
<feature type="compositionally biased region" description="Low complexity" evidence="3">
    <location>
        <begin position="166"/>
        <end position="180"/>
    </location>
</feature>
<accession>A0ABR2YLK5</accession>
<dbReference type="Proteomes" id="UP001491310">
    <property type="component" value="Unassembled WGS sequence"/>
</dbReference>
<feature type="region of interest" description="Disordered" evidence="3">
    <location>
        <begin position="144"/>
        <end position="180"/>
    </location>
</feature>
<keyword evidence="1" id="KW-0902">Two-component regulatory system</keyword>
<reference evidence="5 6" key="1">
    <citation type="journal article" date="2024" name="Nat. Commun.">
        <title>Phylogenomics reveals the evolutionary origins of lichenization in chlorophyte algae.</title>
        <authorList>
            <person name="Puginier C."/>
            <person name="Libourel C."/>
            <person name="Otte J."/>
            <person name="Skaloud P."/>
            <person name="Haon M."/>
            <person name="Grisel S."/>
            <person name="Petersen M."/>
            <person name="Berrin J.G."/>
            <person name="Delaux P.M."/>
            <person name="Dal Grande F."/>
            <person name="Keller J."/>
        </authorList>
    </citation>
    <scope>NUCLEOTIDE SEQUENCE [LARGE SCALE GENOMIC DNA]</scope>
    <source>
        <strain evidence="5 6">SAG 216-7</strain>
    </source>
</reference>
<dbReference type="PANTHER" id="PTHR43874">
    <property type="entry name" value="TWO-COMPONENT RESPONSE REGULATOR"/>
    <property type="match status" value="1"/>
</dbReference>
<dbReference type="InterPro" id="IPR045279">
    <property type="entry name" value="ARR-like"/>
</dbReference>